<organism evidence="1">
    <name type="scientific">Eucalyptus grandis</name>
    <name type="common">Flooded gum</name>
    <dbReference type="NCBI Taxonomy" id="71139"/>
    <lineage>
        <taxon>Eukaryota</taxon>
        <taxon>Viridiplantae</taxon>
        <taxon>Streptophyta</taxon>
        <taxon>Embryophyta</taxon>
        <taxon>Tracheophyta</taxon>
        <taxon>Spermatophyta</taxon>
        <taxon>Magnoliopsida</taxon>
        <taxon>eudicotyledons</taxon>
        <taxon>Gunneridae</taxon>
        <taxon>Pentapetalae</taxon>
        <taxon>rosids</taxon>
        <taxon>malvids</taxon>
        <taxon>Myrtales</taxon>
        <taxon>Myrtaceae</taxon>
        <taxon>Myrtoideae</taxon>
        <taxon>Eucalypteae</taxon>
        <taxon>Eucalyptus</taxon>
    </lineage>
</organism>
<reference evidence="1" key="1">
    <citation type="submission" date="2013-07" db="EMBL/GenBank/DDBJ databases">
        <title>The genome of Eucalyptus grandis.</title>
        <authorList>
            <person name="Schmutz J."/>
            <person name="Hayes R."/>
            <person name="Myburg A."/>
            <person name="Tuskan G."/>
            <person name="Grattapaglia D."/>
            <person name="Rokhsar D.S."/>
        </authorList>
    </citation>
    <scope>NUCLEOTIDE SEQUENCE</scope>
    <source>
        <tissue evidence="1">Leaf extractions</tissue>
    </source>
</reference>
<name>A0A059BBI5_EUCGR</name>
<accession>A0A059BBI5</accession>
<dbReference type="Gramene" id="KCW63025">
    <property type="protein sequence ID" value="KCW63025"/>
    <property type="gene ID" value="EUGRSUZ_G00616"/>
</dbReference>
<dbReference type="EMBL" id="KK198759">
    <property type="protein sequence ID" value="KCW63025.1"/>
    <property type="molecule type" value="Genomic_DNA"/>
</dbReference>
<proteinExistence type="predicted"/>
<dbReference type="AlphaFoldDB" id="A0A059BBI5"/>
<dbReference type="InParanoid" id="A0A059BBI5"/>
<sequence>MKQDSSLSSNQNPNQVHLYARMNFKFRETNKTTKSQDYEVCAAPSFLRIKFRMMKTNDATFSHDIQYILDKRRVLYHVL</sequence>
<evidence type="ECO:0000313" key="1">
    <source>
        <dbReference type="EMBL" id="KCW63025.1"/>
    </source>
</evidence>
<protein>
    <submittedName>
        <fullName evidence="1">Uncharacterized protein</fullName>
    </submittedName>
</protein>
<gene>
    <name evidence="1" type="ORF">EUGRSUZ_G00616</name>
</gene>